<gene>
    <name evidence="1" type="ordered locus">Spirs_2543</name>
</gene>
<organism evidence="1 2">
    <name type="scientific">Sediminispirochaeta smaragdinae (strain DSM 11293 / JCM 15392 / SEBR 4228)</name>
    <name type="common">Spirochaeta smaragdinae</name>
    <dbReference type="NCBI Taxonomy" id="573413"/>
    <lineage>
        <taxon>Bacteria</taxon>
        <taxon>Pseudomonadati</taxon>
        <taxon>Spirochaetota</taxon>
        <taxon>Spirochaetia</taxon>
        <taxon>Spirochaetales</taxon>
        <taxon>Spirochaetaceae</taxon>
        <taxon>Sediminispirochaeta</taxon>
    </lineage>
</organism>
<dbReference type="RefSeq" id="WP_013255118.1">
    <property type="nucleotide sequence ID" value="NC_014364.1"/>
</dbReference>
<dbReference type="Proteomes" id="UP000002318">
    <property type="component" value="Chromosome"/>
</dbReference>
<dbReference type="KEGG" id="ssm:Spirs_2543"/>
<evidence type="ECO:0000313" key="2">
    <source>
        <dbReference type="Proteomes" id="UP000002318"/>
    </source>
</evidence>
<dbReference type="eggNOG" id="ENOG50334GB">
    <property type="taxonomic scope" value="Bacteria"/>
</dbReference>
<dbReference type="EMBL" id="CP002116">
    <property type="protein sequence ID" value="ADK81656.1"/>
    <property type="molecule type" value="Genomic_DNA"/>
</dbReference>
<reference evidence="1 2" key="1">
    <citation type="journal article" date="2010" name="Stand. Genomic Sci.">
        <title>Complete genome sequence of Spirochaeta smaragdinae type strain (SEBR 4228).</title>
        <authorList>
            <person name="Mavromatis K."/>
            <person name="Yasawong M."/>
            <person name="Chertkov O."/>
            <person name="Lapidus A."/>
            <person name="Lucas S."/>
            <person name="Nolan M."/>
            <person name="Del Rio T.G."/>
            <person name="Tice H."/>
            <person name="Cheng J.F."/>
            <person name="Pitluck S."/>
            <person name="Liolios K."/>
            <person name="Ivanova N."/>
            <person name="Tapia R."/>
            <person name="Han C."/>
            <person name="Bruce D."/>
            <person name="Goodwin L."/>
            <person name="Pati A."/>
            <person name="Chen A."/>
            <person name="Palaniappan K."/>
            <person name="Land M."/>
            <person name="Hauser L."/>
            <person name="Chang Y.J."/>
            <person name="Jeffries C.D."/>
            <person name="Detter J.C."/>
            <person name="Rohde M."/>
            <person name="Brambilla E."/>
            <person name="Spring S."/>
            <person name="Goker M."/>
            <person name="Sikorski J."/>
            <person name="Woyke T."/>
            <person name="Bristow J."/>
            <person name="Eisen J.A."/>
            <person name="Markowitz V."/>
            <person name="Hugenholtz P."/>
            <person name="Klenk H.P."/>
            <person name="Kyrpides N.C."/>
        </authorList>
    </citation>
    <scope>NUCLEOTIDE SEQUENCE [LARGE SCALE GENOMIC DNA]</scope>
    <source>
        <strain evidence="2">DSM 11293 / JCM 15392 / SEBR 4228</strain>
    </source>
</reference>
<evidence type="ECO:0008006" key="3">
    <source>
        <dbReference type="Google" id="ProtNLM"/>
    </source>
</evidence>
<protein>
    <recommendedName>
        <fullName evidence="3">Inorganic pyrophosphatase Ppa</fullName>
    </recommendedName>
</protein>
<dbReference type="AlphaFoldDB" id="E1R4B5"/>
<dbReference type="HOGENOM" id="CLU_162064_0_0_12"/>
<evidence type="ECO:0000313" key="1">
    <source>
        <dbReference type="EMBL" id="ADK81656.1"/>
    </source>
</evidence>
<dbReference type="STRING" id="573413.Spirs_2543"/>
<dbReference type="OrthoDB" id="6214753at2"/>
<keyword evidence="2" id="KW-1185">Reference proteome</keyword>
<sequence length="126" mass="14507">MSIRKYLEAQPIFQMASYDFREERTRDSVIFSGSPRRHPYDQEKMLLIVDPSGEATHFLEFLIADVAFFEALPNIVTGDGKAIPMARIWIPKGRLGIEYTPFEVADPPKHFSSIDRLNEIVNGYDR</sequence>
<name>E1R4B5_SEDSS</name>
<accession>E1R4B5</accession>
<proteinExistence type="predicted"/>